<gene>
    <name evidence="2" type="primary">Contig1739.g1888</name>
    <name evidence="2" type="ORF">STYLEM_11944</name>
</gene>
<evidence type="ECO:0000313" key="2">
    <source>
        <dbReference type="EMBL" id="CDW82907.1"/>
    </source>
</evidence>
<keyword evidence="1" id="KW-0175">Coiled coil</keyword>
<reference evidence="2 3" key="1">
    <citation type="submission" date="2014-06" db="EMBL/GenBank/DDBJ databases">
        <authorList>
            <person name="Swart Estienne"/>
        </authorList>
    </citation>
    <scope>NUCLEOTIDE SEQUENCE [LARGE SCALE GENOMIC DNA]</scope>
    <source>
        <strain evidence="2 3">130c</strain>
    </source>
</reference>
<dbReference type="Proteomes" id="UP000039865">
    <property type="component" value="Unassembled WGS sequence"/>
</dbReference>
<evidence type="ECO:0000313" key="3">
    <source>
        <dbReference type="Proteomes" id="UP000039865"/>
    </source>
</evidence>
<sequence length="86" mass="9813">MINEGLDTKITTLNQKLDQAQEISKNELKKQSKGVDALDLQVKRLDTKVDGLDDQVKELNSNVIRIQDDMEFIKSSLTQLLQNQNQ</sequence>
<dbReference type="InParanoid" id="A0A078ANM8"/>
<feature type="coiled-coil region" evidence="1">
    <location>
        <begin position="3"/>
        <end position="69"/>
    </location>
</feature>
<dbReference type="Gene3D" id="1.20.1270.70">
    <property type="entry name" value="Designed single chain three-helix bundle"/>
    <property type="match status" value="1"/>
</dbReference>
<dbReference type="EMBL" id="CCKQ01011358">
    <property type="protein sequence ID" value="CDW82907.1"/>
    <property type="molecule type" value="Genomic_DNA"/>
</dbReference>
<keyword evidence="3" id="KW-1185">Reference proteome</keyword>
<dbReference type="OrthoDB" id="3175455at2759"/>
<evidence type="ECO:0000256" key="1">
    <source>
        <dbReference type="SAM" id="Coils"/>
    </source>
</evidence>
<organism evidence="2 3">
    <name type="scientific">Stylonychia lemnae</name>
    <name type="common">Ciliate</name>
    <dbReference type="NCBI Taxonomy" id="5949"/>
    <lineage>
        <taxon>Eukaryota</taxon>
        <taxon>Sar</taxon>
        <taxon>Alveolata</taxon>
        <taxon>Ciliophora</taxon>
        <taxon>Intramacronucleata</taxon>
        <taxon>Spirotrichea</taxon>
        <taxon>Stichotrichia</taxon>
        <taxon>Sporadotrichida</taxon>
        <taxon>Oxytrichidae</taxon>
        <taxon>Stylonychinae</taxon>
        <taxon>Stylonychia</taxon>
    </lineage>
</organism>
<name>A0A078ANM8_STYLE</name>
<accession>A0A078ANM8</accession>
<dbReference type="AlphaFoldDB" id="A0A078ANM8"/>
<proteinExistence type="predicted"/>
<protein>
    <submittedName>
        <fullName evidence="2">Uncharacterized protein</fullName>
    </submittedName>
</protein>